<protein>
    <submittedName>
        <fullName evidence="4">Ankyrin repeat-containing domain protein</fullName>
    </submittedName>
</protein>
<dbReference type="GO" id="GO:0006511">
    <property type="term" value="P:ubiquitin-dependent protein catabolic process"/>
    <property type="evidence" value="ECO:0007669"/>
    <property type="project" value="TreeGrafter"/>
</dbReference>
<keyword evidence="1" id="KW-0677">Repeat</keyword>
<dbReference type="Gene3D" id="1.25.40.20">
    <property type="entry name" value="Ankyrin repeat-containing domain"/>
    <property type="match status" value="2"/>
</dbReference>
<keyword evidence="5" id="KW-1185">Reference proteome</keyword>
<reference evidence="4" key="2">
    <citation type="submission" date="2023-06" db="EMBL/GenBank/DDBJ databases">
        <authorList>
            <consortium name="Lawrence Berkeley National Laboratory"/>
            <person name="Haridas S."/>
            <person name="Hensen N."/>
            <person name="Bonometti L."/>
            <person name="Westerberg I."/>
            <person name="Brannstrom I.O."/>
            <person name="Guillou S."/>
            <person name="Cros-Aarteil S."/>
            <person name="Calhoun S."/>
            <person name="Kuo A."/>
            <person name="Mondo S."/>
            <person name="Pangilinan J."/>
            <person name="Riley R."/>
            <person name="LaButti K."/>
            <person name="Andreopoulos B."/>
            <person name="Lipzen A."/>
            <person name="Chen C."/>
            <person name="Yanf M."/>
            <person name="Daum C."/>
            <person name="Ng V."/>
            <person name="Clum A."/>
            <person name="Steindorff A."/>
            <person name="Ohm R."/>
            <person name="Martin F."/>
            <person name="Silar P."/>
            <person name="Natvig D."/>
            <person name="Lalanne C."/>
            <person name="Gautier V."/>
            <person name="Ament-velasquez S.L."/>
            <person name="Kruys A."/>
            <person name="Hutchinson M.I."/>
            <person name="Powell A.J."/>
            <person name="Barry K."/>
            <person name="Miller A.N."/>
            <person name="Grigoriev I.V."/>
            <person name="Debuchy R."/>
            <person name="Gladieux P."/>
            <person name="Thoren M.H."/>
            <person name="Johannesson H."/>
        </authorList>
    </citation>
    <scope>NUCLEOTIDE SEQUENCE</scope>
    <source>
        <strain evidence="4">CBS 232.78</strain>
    </source>
</reference>
<comment type="caution">
    <text evidence="4">The sequence shown here is derived from an EMBL/GenBank/DDBJ whole genome shotgun (WGS) entry which is preliminary data.</text>
</comment>
<dbReference type="InterPro" id="IPR002110">
    <property type="entry name" value="Ankyrin_rpt"/>
</dbReference>
<keyword evidence="2 3" id="KW-0040">ANK repeat</keyword>
<evidence type="ECO:0000313" key="5">
    <source>
        <dbReference type="Proteomes" id="UP001285441"/>
    </source>
</evidence>
<dbReference type="GO" id="GO:0000151">
    <property type="term" value="C:ubiquitin ligase complex"/>
    <property type="evidence" value="ECO:0007669"/>
    <property type="project" value="TreeGrafter"/>
</dbReference>
<feature type="repeat" description="ANK" evidence="3">
    <location>
        <begin position="81"/>
        <end position="113"/>
    </location>
</feature>
<evidence type="ECO:0000256" key="2">
    <source>
        <dbReference type="ARBA" id="ARBA00023043"/>
    </source>
</evidence>
<evidence type="ECO:0000313" key="4">
    <source>
        <dbReference type="EMBL" id="KAK3369942.1"/>
    </source>
</evidence>
<dbReference type="Pfam" id="PF12796">
    <property type="entry name" value="Ank_2"/>
    <property type="match status" value="1"/>
</dbReference>
<dbReference type="AlphaFoldDB" id="A0AAE0N3Z9"/>
<gene>
    <name evidence="4" type="ORF">B0H63DRAFT_454169</name>
</gene>
<dbReference type="PANTHER" id="PTHR24173">
    <property type="entry name" value="ANKYRIN REPEAT CONTAINING"/>
    <property type="match status" value="1"/>
</dbReference>
<organism evidence="4 5">
    <name type="scientific">Podospora didyma</name>
    <dbReference type="NCBI Taxonomy" id="330526"/>
    <lineage>
        <taxon>Eukaryota</taxon>
        <taxon>Fungi</taxon>
        <taxon>Dikarya</taxon>
        <taxon>Ascomycota</taxon>
        <taxon>Pezizomycotina</taxon>
        <taxon>Sordariomycetes</taxon>
        <taxon>Sordariomycetidae</taxon>
        <taxon>Sordariales</taxon>
        <taxon>Podosporaceae</taxon>
        <taxon>Podospora</taxon>
    </lineage>
</organism>
<evidence type="ECO:0000256" key="1">
    <source>
        <dbReference type="ARBA" id="ARBA00022737"/>
    </source>
</evidence>
<sequence>MDSFYWQSYEVRILGLAILQENLSVIKLVVESDARVLKEIPRGALGSKGRTCFHTAAYGTNPAVARFLLSIGADATVQDEYGRTPLHLAAAYCSLEVLRVIEAPNCNINARDCLSRTPLHWCLAFGGWKHRDDRAAETWKL</sequence>
<evidence type="ECO:0000256" key="3">
    <source>
        <dbReference type="PROSITE-ProRule" id="PRU00023"/>
    </source>
</evidence>
<dbReference type="InterPro" id="IPR036770">
    <property type="entry name" value="Ankyrin_rpt-contain_sf"/>
</dbReference>
<reference evidence="4" key="1">
    <citation type="journal article" date="2023" name="Mol. Phylogenet. Evol.">
        <title>Genome-scale phylogeny and comparative genomics of the fungal order Sordariales.</title>
        <authorList>
            <person name="Hensen N."/>
            <person name="Bonometti L."/>
            <person name="Westerberg I."/>
            <person name="Brannstrom I.O."/>
            <person name="Guillou S."/>
            <person name="Cros-Aarteil S."/>
            <person name="Calhoun S."/>
            <person name="Haridas S."/>
            <person name="Kuo A."/>
            <person name="Mondo S."/>
            <person name="Pangilinan J."/>
            <person name="Riley R."/>
            <person name="LaButti K."/>
            <person name="Andreopoulos B."/>
            <person name="Lipzen A."/>
            <person name="Chen C."/>
            <person name="Yan M."/>
            <person name="Daum C."/>
            <person name="Ng V."/>
            <person name="Clum A."/>
            <person name="Steindorff A."/>
            <person name="Ohm R.A."/>
            <person name="Martin F."/>
            <person name="Silar P."/>
            <person name="Natvig D.O."/>
            <person name="Lalanne C."/>
            <person name="Gautier V."/>
            <person name="Ament-Velasquez S.L."/>
            <person name="Kruys A."/>
            <person name="Hutchinson M.I."/>
            <person name="Powell A.J."/>
            <person name="Barry K."/>
            <person name="Miller A.N."/>
            <person name="Grigoriev I.V."/>
            <person name="Debuchy R."/>
            <person name="Gladieux P."/>
            <person name="Hiltunen Thoren M."/>
            <person name="Johannesson H."/>
        </authorList>
    </citation>
    <scope>NUCLEOTIDE SEQUENCE</scope>
    <source>
        <strain evidence="4">CBS 232.78</strain>
    </source>
</reference>
<dbReference type="PROSITE" id="PS50297">
    <property type="entry name" value="ANK_REP_REGION"/>
    <property type="match status" value="2"/>
</dbReference>
<dbReference type="PROSITE" id="PS50088">
    <property type="entry name" value="ANK_REPEAT"/>
    <property type="match status" value="2"/>
</dbReference>
<name>A0AAE0N3Z9_9PEZI</name>
<dbReference type="EMBL" id="JAULSW010000009">
    <property type="protein sequence ID" value="KAK3369942.1"/>
    <property type="molecule type" value="Genomic_DNA"/>
</dbReference>
<proteinExistence type="predicted"/>
<feature type="repeat" description="ANK" evidence="3">
    <location>
        <begin position="48"/>
        <end position="80"/>
    </location>
</feature>
<dbReference type="Proteomes" id="UP001285441">
    <property type="component" value="Unassembled WGS sequence"/>
</dbReference>
<dbReference type="SMART" id="SM00248">
    <property type="entry name" value="ANK"/>
    <property type="match status" value="3"/>
</dbReference>
<dbReference type="SUPFAM" id="SSF48403">
    <property type="entry name" value="Ankyrin repeat"/>
    <property type="match status" value="1"/>
</dbReference>
<dbReference type="PANTHER" id="PTHR24173:SF85">
    <property type="entry name" value="PROTEIN FEM-1 HOMOLOG CG6966"/>
    <property type="match status" value="1"/>
</dbReference>
<accession>A0AAE0N3Z9</accession>